<feature type="compositionally biased region" description="Basic and acidic residues" evidence="1">
    <location>
        <begin position="16"/>
        <end position="47"/>
    </location>
</feature>
<dbReference type="Proteomes" id="UP001144205">
    <property type="component" value="Unassembled WGS sequence"/>
</dbReference>
<feature type="region of interest" description="Disordered" evidence="1">
    <location>
        <begin position="13"/>
        <end position="54"/>
    </location>
</feature>
<accession>A0ABQ5LNG2</accession>
<reference evidence="2" key="1">
    <citation type="journal article" date="2023" name="Int. J. Syst. Evol. Microbiol.">
        <title>Sinisalibacter aestuarii sp. nov., isolated from estuarine sediment of the Arakawa River.</title>
        <authorList>
            <person name="Arafat S.T."/>
            <person name="Hirano S."/>
            <person name="Sato A."/>
            <person name="Takeuchi K."/>
            <person name="Yasuda T."/>
            <person name="Terahara T."/>
            <person name="Hamada M."/>
            <person name="Kobayashi T."/>
        </authorList>
    </citation>
    <scope>NUCLEOTIDE SEQUENCE</scope>
    <source>
        <strain evidence="2">B-399</strain>
    </source>
</reference>
<keyword evidence="3" id="KW-1185">Reference proteome</keyword>
<dbReference type="EMBL" id="BROH01000001">
    <property type="protein sequence ID" value="GKY86491.1"/>
    <property type="molecule type" value="Genomic_DNA"/>
</dbReference>
<evidence type="ECO:0000313" key="3">
    <source>
        <dbReference type="Proteomes" id="UP001144205"/>
    </source>
</evidence>
<sequence>MLGVMHAVIRTATRFSDGKETQYEREQRIRQKERRLRDAARAELDRQLRRRPSL</sequence>
<name>A0ABQ5LNG2_9RHOB</name>
<evidence type="ECO:0000313" key="2">
    <source>
        <dbReference type="EMBL" id="GKY86491.1"/>
    </source>
</evidence>
<organism evidence="2 3">
    <name type="scientific">Sinisalibacter aestuarii</name>
    <dbReference type="NCBI Taxonomy" id="2949426"/>
    <lineage>
        <taxon>Bacteria</taxon>
        <taxon>Pseudomonadati</taxon>
        <taxon>Pseudomonadota</taxon>
        <taxon>Alphaproteobacteria</taxon>
        <taxon>Rhodobacterales</taxon>
        <taxon>Roseobacteraceae</taxon>
        <taxon>Sinisalibacter</taxon>
    </lineage>
</organism>
<proteinExistence type="predicted"/>
<evidence type="ECO:0008006" key="4">
    <source>
        <dbReference type="Google" id="ProtNLM"/>
    </source>
</evidence>
<evidence type="ECO:0000256" key="1">
    <source>
        <dbReference type="SAM" id="MobiDB-lite"/>
    </source>
</evidence>
<gene>
    <name evidence="2" type="ORF">STA1M1_03600</name>
</gene>
<protein>
    <recommendedName>
        <fullName evidence="4">Transposase</fullName>
    </recommendedName>
</protein>
<comment type="caution">
    <text evidence="2">The sequence shown here is derived from an EMBL/GenBank/DDBJ whole genome shotgun (WGS) entry which is preliminary data.</text>
</comment>